<gene>
    <name evidence="1" type="ORF">MLD38_015401</name>
</gene>
<name>A0ACB9RH55_9MYRT</name>
<evidence type="ECO:0000313" key="1">
    <source>
        <dbReference type="EMBL" id="KAI4377828.1"/>
    </source>
</evidence>
<sequence length="394" mass="43379">MYKRERTTRDTPSFSSSLLNEIYRSIDEEVGADLTRDPRFRECLARERKGSKCDEWAGEVEVLDWRVSRGFDRHALLFGSMSSCSDSSSNGFSSSDSASMSGGANNRRSSVAPPRLKAVRSSMSLETGVKGDSALFHEHRKLPGLDGDEGIIRTKSRVPSFYSSLKKVKHPVSPGAKLASFINSIFTANINGRKPKLSATTEVKSGDSSACSSASSFTRSCLSKYSPKTREKLRDGAKRTVRFFPISVILDENSRPCAQKPLYLEGNGSARENATNRTIQDSCMDAHRKSVDKTRYNPPADRRSRGPGSAIEFLQNYRRNQNKVEKTAKVAGITTGSSKYQVGCDHDTESCTSSDLFELDHLELLSGDMYCEELPVYETTHIGTNCAIASGVIV</sequence>
<comment type="caution">
    <text evidence="1">The sequence shown here is derived from an EMBL/GenBank/DDBJ whole genome shotgun (WGS) entry which is preliminary data.</text>
</comment>
<evidence type="ECO:0000313" key="2">
    <source>
        <dbReference type="Proteomes" id="UP001057402"/>
    </source>
</evidence>
<organism evidence="1 2">
    <name type="scientific">Melastoma candidum</name>
    <dbReference type="NCBI Taxonomy" id="119954"/>
    <lineage>
        <taxon>Eukaryota</taxon>
        <taxon>Viridiplantae</taxon>
        <taxon>Streptophyta</taxon>
        <taxon>Embryophyta</taxon>
        <taxon>Tracheophyta</taxon>
        <taxon>Spermatophyta</taxon>
        <taxon>Magnoliopsida</taxon>
        <taxon>eudicotyledons</taxon>
        <taxon>Gunneridae</taxon>
        <taxon>Pentapetalae</taxon>
        <taxon>rosids</taxon>
        <taxon>malvids</taxon>
        <taxon>Myrtales</taxon>
        <taxon>Melastomataceae</taxon>
        <taxon>Melastomatoideae</taxon>
        <taxon>Melastomateae</taxon>
        <taxon>Melastoma</taxon>
    </lineage>
</organism>
<protein>
    <submittedName>
        <fullName evidence="1">Uncharacterized protein</fullName>
    </submittedName>
</protein>
<reference evidence="2" key="1">
    <citation type="journal article" date="2023" name="Front. Plant Sci.">
        <title>Chromosomal-level genome assembly of Melastoma candidum provides insights into trichome evolution.</title>
        <authorList>
            <person name="Zhong Y."/>
            <person name="Wu W."/>
            <person name="Sun C."/>
            <person name="Zou P."/>
            <person name="Liu Y."/>
            <person name="Dai S."/>
            <person name="Zhou R."/>
        </authorList>
    </citation>
    <scope>NUCLEOTIDE SEQUENCE [LARGE SCALE GENOMIC DNA]</scope>
</reference>
<keyword evidence="2" id="KW-1185">Reference proteome</keyword>
<proteinExistence type="predicted"/>
<dbReference type="Proteomes" id="UP001057402">
    <property type="component" value="Chromosome 4"/>
</dbReference>
<accession>A0ACB9RH55</accession>
<dbReference type="EMBL" id="CM042883">
    <property type="protein sequence ID" value="KAI4377828.1"/>
    <property type="molecule type" value="Genomic_DNA"/>
</dbReference>